<keyword evidence="4 6" id="KW-1133">Transmembrane helix</keyword>
<dbReference type="Pfam" id="PF07690">
    <property type="entry name" value="MFS_1"/>
    <property type="match status" value="1"/>
</dbReference>
<reference evidence="9" key="1">
    <citation type="submission" date="2014-09" db="EMBL/GenBank/DDBJ databases">
        <authorList>
            <person name="Sharma Rahul"/>
            <person name="Thines Marco"/>
        </authorList>
    </citation>
    <scope>NUCLEOTIDE SEQUENCE [LARGE SCALE GENOMIC DNA]</scope>
</reference>
<evidence type="ECO:0000256" key="5">
    <source>
        <dbReference type="ARBA" id="ARBA00023136"/>
    </source>
</evidence>
<dbReference type="InterPro" id="IPR011701">
    <property type="entry name" value="MFS"/>
</dbReference>
<dbReference type="GeneID" id="36402785"/>
<dbReference type="Gene3D" id="1.20.1250.20">
    <property type="entry name" value="MFS general substrate transporter like domains"/>
    <property type="match status" value="1"/>
</dbReference>
<dbReference type="STRING" id="4781.A0A0P1B6G2"/>
<keyword evidence="3 6" id="KW-0812">Transmembrane</keyword>
<feature type="transmembrane region" description="Helical" evidence="6">
    <location>
        <begin position="133"/>
        <end position="157"/>
    </location>
</feature>
<proteinExistence type="predicted"/>
<feature type="transmembrane region" description="Helical" evidence="6">
    <location>
        <begin position="284"/>
        <end position="304"/>
    </location>
</feature>
<dbReference type="AlphaFoldDB" id="A0A0P1B6G2"/>
<feature type="transmembrane region" description="Helical" evidence="6">
    <location>
        <begin position="374"/>
        <end position="397"/>
    </location>
</feature>
<evidence type="ECO:0000313" key="8">
    <source>
        <dbReference type="EMBL" id="CEG49998.1"/>
    </source>
</evidence>
<evidence type="ECO:0000256" key="1">
    <source>
        <dbReference type="ARBA" id="ARBA00004141"/>
    </source>
</evidence>
<feature type="transmembrane region" description="Helical" evidence="6">
    <location>
        <begin position="169"/>
        <end position="192"/>
    </location>
</feature>
<evidence type="ECO:0000256" key="3">
    <source>
        <dbReference type="ARBA" id="ARBA00022692"/>
    </source>
</evidence>
<comment type="subcellular location">
    <subcellularLocation>
        <location evidence="1">Membrane</location>
        <topology evidence="1">Multi-pass membrane protein</topology>
    </subcellularLocation>
</comment>
<protein>
    <submittedName>
        <fullName evidence="8">Synaptic vesicle transporter SV2 (Major facilitator superfamily)</fullName>
    </submittedName>
</protein>
<feature type="domain" description="Major facilitator superfamily (MFS) profile" evidence="7">
    <location>
        <begin position="45"/>
        <end position="463"/>
    </location>
</feature>
<evidence type="ECO:0000256" key="4">
    <source>
        <dbReference type="ARBA" id="ARBA00022989"/>
    </source>
</evidence>
<feature type="transmembrane region" description="Helical" evidence="6">
    <location>
        <begin position="432"/>
        <end position="458"/>
    </location>
</feature>
<evidence type="ECO:0000256" key="6">
    <source>
        <dbReference type="SAM" id="Phobius"/>
    </source>
</evidence>
<dbReference type="OMA" id="PEPCQRF"/>
<name>A0A0P1B6G2_PLAHL</name>
<evidence type="ECO:0000256" key="2">
    <source>
        <dbReference type="ARBA" id="ARBA00022448"/>
    </source>
</evidence>
<accession>A0A0P1B6G2</accession>
<keyword evidence="2" id="KW-0813">Transport</keyword>
<keyword evidence="5 6" id="KW-0472">Membrane</keyword>
<feature type="transmembrane region" description="Helical" evidence="6">
    <location>
        <begin position="198"/>
        <end position="218"/>
    </location>
</feature>
<dbReference type="GO" id="GO:0022857">
    <property type="term" value="F:transmembrane transporter activity"/>
    <property type="evidence" value="ECO:0007669"/>
    <property type="project" value="InterPro"/>
</dbReference>
<feature type="transmembrane region" description="Helical" evidence="6">
    <location>
        <begin position="110"/>
        <end position="127"/>
    </location>
</feature>
<dbReference type="PANTHER" id="PTHR23511:SF5">
    <property type="entry name" value="MAJOR FACILITATOR-TYPE TRANSPORTER HXNZ-RELATED"/>
    <property type="match status" value="1"/>
</dbReference>
<feature type="transmembrane region" description="Helical" evidence="6">
    <location>
        <begin position="409"/>
        <end position="426"/>
    </location>
</feature>
<keyword evidence="9" id="KW-1185">Reference proteome</keyword>
<feature type="transmembrane region" description="Helical" evidence="6">
    <location>
        <begin position="349"/>
        <end position="368"/>
    </location>
</feature>
<dbReference type="PANTHER" id="PTHR23511">
    <property type="entry name" value="SYNAPTIC VESICLE GLYCOPROTEIN 2"/>
    <property type="match status" value="1"/>
</dbReference>
<evidence type="ECO:0000259" key="7">
    <source>
        <dbReference type="PROSITE" id="PS50850"/>
    </source>
</evidence>
<dbReference type="PROSITE" id="PS50850">
    <property type="entry name" value="MFS"/>
    <property type="match status" value="1"/>
</dbReference>
<dbReference type="InterPro" id="IPR036259">
    <property type="entry name" value="MFS_trans_sf"/>
</dbReference>
<feature type="transmembrane region" description="Helical" evidence="6">
    <location>
        <begin position="324"/>
        <end position="342"/>
    </location>
</feature>
<evidence type="ECO:0000313" key="9">
    <source>
        <dbReference type="Proteomes" id="UP000054928"/>
    </source>
</evidence>
<dbReference type="EMBL" id="CCYD01003101">
    <property type="protein sequence ID" value="CEG49998.1"/>
    <property type="molecule type" value="Genomic_DNA"/>
</dbReference>
<dbReference type="SUPFAM" id="SSF103473">
    <property type="entry name" value="MFS general substrate transporter"/>
    <property type="match status" value="1"/>
</dbReference>
<dbReference type="RefSeq" id="XP_024586367.1">
    <property type="nucleotide sequence ID" value="XM_024721250.1"/>
</dbReference>
<dbReference type="Proteomes" id="UP000054928">
    <property type="component" value="Unassembled WGS sequence"/>
</dbReference>
<feature type="transmembrane region" description="Helical" evidence="6">
    <location>
        <begin position="41"/>
        <end position="65"/>
    </location>
</feature>
<dbReference type="GO" id="GO:0016020">
    <property type="term" value="C:membrane"/>
    <property type="evidence" value="ECO:0007669"/>
    <property type="project" value="UniProtKB-SubCell"/>
</dbReference>
<dbReference type="OrthoDB" id="4139357at2759"/>
<organism evidence="8 9">
    <name type="scientific">Plasmopara halstedii</name>
    <name type="common">Downy mildew of sunflower</name>
    <dbReference type="NCBI Taxonomy" id="4781"/>
    <lineage>
        <taxon>Eukaryota</taxon>
        <taxon>Sar</taxon>
        <taxon>Stramenopiles</taxon>
        <taxon>Oomycota</taxon>
        <taxon>Peronosporomycetes</taxon>
        <taxon>Peronosporales</taxon>
        <taxon>Peronosporaceae</taxon>
        <taxon>Plasmopara</taxon>
    </lineage>
</organism>
<dbReference type="InterPro" id="IPR020846">
    <property type="entry name" value="MFS_dom"/>
</dbReference>
<sequence length="502" mass="54690">MRFQGIKSTVARPKALTVSLENPVHLIDEQINSFGPHLSKFYIRLLLLIGVSWAIQAAELVLLIFTRVLVTQEIKMGTQVHEICGVGILIGSTAGGPIFGHVADKFGRRAALIIAMIFSLAGLAISSCVNVEYMLILGLVIIGFGYGGQLASTFILIHELTPRSMSCRIVALLNAFTGFGGLLGVVLTYAVAPQLGWRTTYLLTSGLVLYAFVLYFMVLESPRWLASVGRTKEAFNIVKDIEQSGSRMLIGNDAQKAALHSISVQNLSATMMKSSQPQQPTPTLVLWILWITMTVSSYTLGVYFPTLISLNGYNIFTSWTTTSALKIAQVVGSVTAATVLDAYGSHRCFVVFASLAATLSIVLSYMAWWPAVVIFFLFIVTALLSAGWSCVLAYTPIHYELTHRGSKMGYAIGVSHLAAVGGRYLYPYMFNIWTLSVSMLCWISGGLLVIVAITIGVAPKFGYRPLAQEDDDSLCTLSLNSDLENMSTPNIEILDEKSVMTM</sequence>